<name>A0A0R2RKC4_9BACT</name>
<dbReference type="PIRSF" id="PIRSF000451">
    <property type="entry name" value="PKS_III"/>
    <property type="match status" value="1"/>
</dbReference>
<feature type="domain" description="Chalcone/stilbene synthase N-terminal" evidence="3">
    <location>
        <begin position="4"/>
        <end position="204"/>
    </location>
</feature>
<feature type="active site" description="Acyl-thioester intermediate" evidence="2">
    <location>
        <position position="142"/>
    </location>
</feature>
<protein>
    <submittedName>
        <fullName evidence="5">Stilbene synthase</fullName>
    </submittedName>
</protein>
<accession>A0A0R2RKC4</accession>
<dbReference type="AlphaFoldDB" id="A0A0R2RKC4"/>
<evidence type="ECO:0000313" key="5">
    <source>
        <dbReference type="EMBL" id="KRO63077.1"/>
    </source>
</evidence>
<dbReference type="Pfam" id="PF08541">
    <property type="entry name" value="ACP_syn_III_C"/>
    <property type="match status" value="1"/>
</dbReference>
<dbReference type="GO" id="GO:0030639">
    <property type="term" value="P:polyketide biosynthetic process"/>
    <property type="evidence" value="ECO:0007669"/>
    <property type="project" value="TreeGrafter"/>
</dbReference>
<dbReference type="Gene3D" id="3.40.47.10">
    <property type="match status" value="2"/>
</dbReference>
<dbReference type="InterPro" id="IPR013747">
    <property type="entry name" value="ACP_syn_III_C"/>
</dbReference>
<organism evidence="5 6">
    <name type="scientific">Verrucomicrobia subdivision 6 bacterium BACL9 MAG-120507-bin52</name>
    <dbReference type="NCBI Taxonomy" id="1655590"/>
    <lineage>
        <taxon>Bacteria</taxon>
        <taxon>Pseudomonadati</taxon>
        <taxon>Verrucomicrobiota</taxon>
        <taxon>Verrucomicrobiia</taxon>
        <taxon>Verrucomicrobiales</taxon>
        <taxon>Verrucomicrobia subdivision 6</taxon>
    </lineage>
</organism>
<dbReference type="InterPro" id="IPR011141">
    <property type="entry name" value="Polyketide_synthase_type-III"/>
</dbReference>
<dbReference type="PANTHER" id="PTHR11877">
    <property type="entry name" value="HYDROXYMETHYLGLUTARYL-COA SYNTHASE"/>
    <property type="match status" value="1"/>
</dbReference>
<evidence type="ECO:0000259" key="4">
    <source>
        <dbReference type="Pfam" id="PF08541"/>
    </source>
</evidence>
<dbReference type="Proteomes" id="UP000051269">
    <property type="component" value="Unassembled WGS sequence"/>
</dbReference>
<dbReference type="InterPro" id="IPR001099">
    <property type="entry name" value="Chalcone/stilbene_synt_N"/>
</dbReference>
<sequence>MYLHSIGTAVPPRAFSQDEVLTALEQTPKYHELTPRSRALLRKVLGNRNGIETRHFALEKMPDAFVFEPDQMMARFQKHAPDLAETAARQAIKKSGLPISQIDALLVATCTGYLCPGLTSYLSQSLGLKPSLTFLDLVGLGCGAALPAIQQASSLISSGLAQHVLIVCVEICSAASYLDDDPGVLISACLFGDGAAATILSAQPPPAKRTVRLLKTLSHLEPKHRDFLRFDHRQGLLRNLLAPEVPNLAAQHARTVFQQAGIQPQNISGWVWHGGGRDVLAALRQEFSLQEKDTQHSTEILRRHGNMSSPSCLFALQSALENGVPDGKWWLASFGAGFSSYGALLEVTS</sequence>
<dbReference type="InterPro" id="IPR016039">
    <property type="entry name" value="Thiolase-like"/>
</dbReference>
<proteinExistence type="predicted"/>
<evidence type="ECO:0000313" key="6">
    <source>
        <dbReference type="Proteomes" id="UP000051269"/>
    </source>
</evidence>
<evidence type="ECO:0000256" key="2">
    <source>
        <dbReference type="PIRSR" id="PIRSR000451-1"/>
    </source>
</evidence>
<comment type="caution">
    <text evidence="5">The sequence shown here is derived from an EMBL/GenBank/DDBJ whole genome shotgun (WGS) entry which is preliminary data.</text>
</comment>
<dbReference type="GO" id="GO:0016747">
    <property type="term" value="F:acyltransferase activity, transferring groups other than amino-acyl groups"/>
    <property type="evidence" value="ECO:0007669"/>
    <property type="project" value="InterPro"/>
</dbReference>
<reference evidence="5 6" key="1">
    <citation type="submission" date="2015-10" db="EMBL/GenBank/DDBJ databases">
        <title>Metagenome-Assembled Genomes uncover a global brackish microbiome.</title>
        <authorList>
            <person name="Hugerth L.W."/>
            <person name="Larsson J."/>
            <person name="Alneberg J."/>
            <person name="Lindh M.V."/>
            <person name="Legrand C."/>
            <person name="Pinhassi J."/>
            <person name="Andersson A.F."/>
        </authorList>
    </citation>
    <scope>NUCLEOTIDE SEQUENCE [LARGE SCALE GENOMIC DNA]</scope>
    <source>
        <strain evidence="5">BACL18 MAG-120507-bin52</strain>
    </source>
</reference>
<dbReference type="SUPFAM" id="SSF53901">
    <property type="entry name" value="Thiolase-like"/>
    <property type="match status" value="1"/>
</dbReference>
<keyword evidence="1" id="KW-0808">Transferase</keyword>
<evidence type="ECO:0000256" key="1">
    <source>
        <dbReference type="ARBA" id="ARBA00022679"/>
    </source>
</evidence>
<dbReference type="EMBL" id="LIBO01000009">
    <property type="protein sequence ID" value="KRO63077.1"/>
    <property type="molecule type" value="Genomic_DNA"/>
</dbReference>
<feature type="domain" description="Beta-ketoacyl-[acyl-carrier-protein] synthase III C-terminal" evidence="4">
    <location>
        <begin position="258"/>
        <end position="346"/>
    </location>
</feature>
<dbReference type="Pfam" id="PF00195">
    <property type="entry name" value="Chal_sti_synt_N"/>
    <property type="match status" value="1"/>
</dbReference>
<evidence type="ECO:0000259" key="3">
    <source>
        <dbReference type="Pfam" id="PF00195"/>
    </source>
</evidence>
<dbReference type="PANTHER" id="PTHR11877:SF46">
    <property type="entry name" value="TYPE III POLYKETIDE SYNTHASE A"/>
    <property type="match status" value="1"/>
</dbReference>
<gene>
    <name evidence="5" type="ORF">ABR82_04560</name>
</gene>